<feature type="compositionally biased region" description="Acidic residues" evidence="6">
    <location>
        <begin position="614"/>
        <end position="632"/>
    </location>
</feature>
<keyword evidence="2" id="KW-0808">Transferase</keyword>
<comment type="caution">
    <text evidence="8">The sequence shown here is derived from an EMBL/GenBank/DDBJ whole genome shotgun (WGS) entry which is preliminary data.</text>
</comment>
<feature type="compositionally biased region" description="Basic residues" evidence="6">
    <location>
        <begin position="38"/>
        <end position="47"/>
    </location>
</feature>
<dbReference type="SUPFAM" id="SSF56112">
    <property type="entry name" value="Protein kinase-like (PK-like)"/>
    <property type="match status" value="1"/>
</dbReference>
<feature type="compositionally biased region" description="Acidic residues" evidence="6">
    <location>
        <begin position="640"/>
        <end position="650"/>
    </location>
</feature>
<reference evidence="8 9" key="1">
    <citation type="submission" date="2021-01" db="EMBL/GenBank/DDBJ databases">
        <title>Cercospora kikuchii MAFF 305040 whole genome shotgun sequence.</title>
        <authorList>
            <person name="Kashiwa T."/>
            <person name="Suzuki T."/>
        </authorList>
    </citation>
    <scope>NUCLEOTIDE SEQUENCE [LARGE SCALE GENOMIC DNA]</scope>
    <source>
        <strain evidence="8 9">MAFF 305040</strain>
    </source>
</reference>
<gene>
    <name evidence="8" type="ORF">CKM354_000531500</name>
</gene>
<feature type="compositionally biased region" description="Basic and acidic residues" evidence="6">
    <location>
        <begin position="54"/>
        <end position="70"/>
    </location>
</feature>
<feature type="compositionally biased region" description="Acidic residues" evidence="6">
    <location>
        <begin position="99"/>
        <end position="108"/>
    </location>
</feature>
<dbReference type="GeneID" id="68290890"/>
<keyword evidence="5" id="KW-0067">ATP-binding</keyword>
<feature type="compositionally biased region" description="Basic and acidic residues" evidence="6">
    <location>
        <begin position="77"/>
        <end position="92"/>
    </location>
</feature>
<dbReference type="EC" id="2.7.11.1" evidence="1"/>
<protein>
    <recommendedName>
        <fullName evidence="1">non-specific serine/threonine protein kinase</fullName>
        <ecNumber evidence="1">2.7.11.1</ecNumber>
    </recommendedName>
</protein>
<evidence type="ECO:0000259" key="7">
    <source>
        <dbReference type="PROSITE" id="PS50011"/>
    </source>
</evidence>
<accession>A0A9P3CKC0</accession>
<dbReference type="AlphaFoldDB" id="A0A9P3CKC0"/>
<dbReference type="InterPro" id="IPR011009">
    <property type="entry name" value="Kinase-like_dom_sf"/>
</dbReference>
<dbReference type="Pfam" id="PF00069">
    <property type="entry name" value="Pkinase"/>
    <property type="match status" value="1"/>
</dbReference>
<dbReference type="SMART" id="SM00220">
    <property type="entry name" value="S_TKc"/>
    <property type="match status" value="1"/>
</dbReference>
<evidence type="ECO:0000313" key="9">
    <source>
        <dbReference type="Proteomes" id="UP000825890"/>
    </source>
</evidence>
<dbReference type="EMBL" id="BOLY01000003">
    <property type="protein sequence ID" value="GIZ42035.1"/>
    <property type="molecule type" value="Genomic_DNA"/>
</dbReference>
<evidence type="ECO:0000256" key="1">
    <source>
        <dbReference type="ARBA" id="ARBA00012513"/>
    </source>
</evidence>
<organism evidence="8 9">
    <name type="scientific">Cercospora kikuchii</name>
    <dbReference type="NCBI Taxonomy" id="84275"/>
    <lineage>
        <taxon>Eukaryota</taxon>
        <taxon>Fungi</taxon>
        <taxon>Dikarya</taxon>
        <taxon>Ascomycota</taxon>
        <taxon>Pezizomycotina</taxon>
        <taxon>Dothideomycetes</taxon>
        <taxon>Dothideomycetidae</taxon>
        <taxon>Mycosphaerellales</taxon>
        <taxon>Mycosphaerellaceae</taxon>
        <taxon>Cercospora</taxon>
    </lineage>
</organism>
<dbReference type="InterPro" id="IPR050660">
    <property type="entry name" value="NEK_Ser/Thr_kinase"/>
</dbReference>
<feature type="compositionally biased region" description="Basic and acidic residues" evidence="6">
    <location>
        <begin position="133"/>
        <end position="143"/>
    </location>
</feature>
<dbReference type="PANTHER" id="PTHR43671:SF13">
    <property type="entry name" value="SERINE_THREONINE-PROTEIN KINASE NEK2"/>
    <property type="match status" value="1"/>
</dbReference>
<evidence type="ECO:0000313" key="8">
    <source>
        <dbReference type="EMBL" id="GIZ42035.1"/>
    </source>
</evidence>
<evidence type="ECO:0000256" key="3">
    <source>
        <dbReference type="ARBA" id="ARBA00022741"/>
    </source>
</evidence>
<evidence type="ECO:0000256" key="4">
    <source>
        <dbReference type="ARBA" id="ARBA00022777"/>
    </source>
</evidence>
<dbReference type="InterPro" id="IPR000719">
    <property type="entry name" value="Prot_kinase_dom"/>
</dbReference>
<feature type="region of interest" description="Disordered" evidence="6">
    <location>
        <begin position="598"/>
        <end position="664"/>
    </location>
</feature>
<keyword evidence="4" id="KW-0418">Kinase</keyword>
<dbReference type="GO" id="GO:0005524">
    <property type="term" value="F:ATP binding"/>
    <property type="evidence" value="ECO:0007669"/>
    <property type="project" value="UniProtKB-KW"/>
</dbReference>
<dbReference type="OrthoDB" id="310217at2759"/>
<evidence type="ECO:0000256" key="5">
    <source>
        <dbReference type="ARBA" id="ARBA00022840"/>
    </source>
</evidence>
<keyword evidence="9" id="KW-1185">Reference proteome</keyword>
<dbReference type="RefSeq" id="XP_044656522.1">
    <property type="nucleotide sequence ID" value="XM_044800587.1"/>
</dbReference>
<keyword evidence="3" id="KW-0547">Nucleotide-binding</keyword>
<sequence length="664" mass="74028">MAKRKHSSEESSRPSKKTRNSADREQQADGDEDNLLVKKARNPKSRKSTAQQQADRKESKEAGRPLEESRPTASEEVELKENPNAEDGRPLEGSRLSPSEEEELEDDSNAGNGRPLEDSRPTASEEEGLEQNSHAEDDLHTDGVEPEALSEADRQRQAEERRKAQGRLDTRWSGSWTLGAGVYGAAELWLKQDTDGNICDRLVIKNTIPHYATWVDPSLWTRGYSGDQIGSVPTEVQAMYRLRGKIGSENIVKIRNWRINRTARTYRIMMEYCPYSDLWDLCLTGSYRTVGAWGRHVLPTIDLTAPESEALTRAIVAQQAADERAGFTASFKQMRSANPPIVPEPFVWSLLETLATAGILMERGELESKGIVPWFQIIHRDLKPGNLFVSPPSKERYRGYPQVKVGDFGAALLMLPDDLRNAADIDIYGTPGYMAPEQMKYRSNDDDELIKMSSATDVYGVGAVLWEVLTGLPLPVPKDAETGKSLEVEPLNPEWVRKMTFEPPALDATSKSFYSQELRDLIYAMLRHNAAARPSFGRILKKCLKFANSPVNPARGLRDAPANDARYQGRFRLVLPAVYSDVYTIGMSIDKVDLEEYTGDKDEWPPSLPVSEAGDSDASDDLGGDPGAELEDGEPRAQLEDDDDDEDDDSDSRRDEDSDGGLPY</sequence>
<dbReference type="PROSITE" id="PS00108">
    <property type="entry name" value="PROTEIN_KINASE_ST"/>
    <property type="match status" value="1"/>
</dbReference>
<evidence type="ECO:0000256" key="6">
    <source>
        <dbReference type="SAM" id="MobiDB-lite"/>
    </source>
</evidence>
<feature type="region of interest" description="Disordered" evidence="6">
    <location>
        <begin position="1"/>
        <end position="169"/>
    </location>
</feature>
<dbReference type="PANTHER" id="PTHR43671">
    <property type="entry name" value="SERINE/THREONINE-PROTEIN KINASE NEK"/>
    <property type="match status" value="1"/>
</dbReference>
<evidence type="ECO:0000256" key="2">
    <source>
        <dbReference type="ARBA" id="ARBA00022679"/>
    </source>
</evidence>
<feature type="compositionally biased region" description="Basic and acidic residues" evidence="6">
    <location>
        <begin position="151"/>
        <end position="169"/>
    </location>
</feature>
<feature type="domain" description="Protein kinase" evidence="7">
    <location>
        <begin position="172"/>
        <end position="547"/>
    </location>
</feature>
<name>A0A9P3CKC0_9PEZI</name>
<dbReference type="Gene3D" id="1.10.510.10">
    <property type="entry name" value="Transferase(Phosphotransferase) domain 1"/>
    <property type="match status" value="1"/>
</dbReference>
<dbReference type="GO" id="GO:0004674">
    <property type="term" value="F:protein serine/threonine kinase activity"/>
    <property type="evidence" value="ECO:0007669"/>
    <property type="project" value="UniProtKB-EC"/>
</dbReference>
<proteinExistence type="predicted"/>
<dbReference type="Proteomes" id="UP000825890">
    <property type="component" value="Unassembled WGS sequence"/>
</dbReference>
<dbReference type="PROSITE" id="PS50011">
    <property type="entry name" value="PROTEIN_KINASE_DOM"/>
    <property type="match status" value="1"/>
</dbReference>
<dbReference type="InterPro" id="IPR008271">
    <property type="entry name" value="Ser/Thr_kinase_AS"/>
</dbReference>